<evidence type="ECO:0000256" key="1">
    <source>
        <dbReference type="SAM" id="Phobius"/>
    </source>
</evidence>
<keyword evidence="1" id="KW-1133">Transmembrane helix</keyword>
<protein>
    <recommendedName>
        <fullName evidence="4">PH domain-containing protein</fullName>
    </recommendedName>
</protein>
<feature type="transmembrane region" description="Helical" evidence="1">
    <location>
        <begin position="20"/>
        <end position="38"/>
    </location>
</feature>
<keyword evidence="1" id="KW-0812">Transmembrane</keyword>
<dbReference type="EMBL" id="BAAATD010000005">
    <property type="protein sequence ID" value="GAA2603323.1"/>
    <property type="molecule type" value="Genomic_DNA"/>
</dbReference>
<keyword evidence="1" id="KW-0472">Membrane</keyword>
<feature type="transmembrane region" description="Helical" evidence="1">
    <location>
        <begin position="44"/>
        <end position="62"/>
    </location>
</feature>
<evidence type="ECO:0000313" key="2">
    <source>
        <dbReference type="EMBL" id="GAA2603323.1"/>
    </source>
</evidence>
<gene>
    <name evidence="2" type="ORF">GCM10010411_41720</name>
</gene>
<organism evidence="2 3">
    <name type="scientific">Actinomadura fulvescens</name>
    <dbReference type="NCBI Taxonomy" id="46160"/>
    <lineage>
        <taxon>Bacteria</taxon>
        <taxon>Bacillati</taxon>
        <taxon>Actinomycetota</taxon>
        <taxon>Actinomycetes</taxon>
        <taxon>Streptosporangiales</taxon>
        <taxon>Thermomonosporaceae</taxon>
        <taxon>Actinomadura</taxon>
    </lineage>
</organism>
<sequence>MGRTSAEPVLRLRPRWRSPVIVFPALAAGPALLLAGVVEPSATALFSGFAATAVAARNLVILRRGVTEAWPDGLTNRLAGRQAEVAWEGVVRLVVVPTLFGRLVQAEERDGARISLAAPRSGLVMHSPGFGERLDELTRMPGGGRAPVPVHTPALGRIVVAYLVQTTLALAFVGAVIVALLT</sequence>
<comment type="caution">
    <text evidence="2">The sequence shown here is derived from an EMBL/GenBank/DDBJ whole genome shotgun (WGS) entry which is preliminary data.</text>
</comment>
<evidence type="ECO:0008006" key="4">
    <source>
        <dbReference type="Google" id="ProtNLM"/>
    </source>
</evidence>
<feature type="transmembrane region" description="Helical" evidence="1">
    <location>
        <begin position="159"/>
        <end position="181"/>
    </location>
</feature>
<name>A0ABP6C943_9ACTN</name>
<reference evidence="3" key="1">
    <citation type="journal article" date="2019" name="Int. J. Syst. Evol. Microbiol.">
        <title>The Global Catalogue of Microorganisms (GCM) 10K type strain sequencing project: providing services to taxonomists for standard genome sequencing and annotation.</title>
        <authorList>
            <consortium name="The Broad Institute Genomics Platform"/>
            <consortium name="The Broad Institute Genome Sequencing Center for Infectious Disease"/>
            <person name="Wu L."/>
            <person name="Ma J."/>
        </authorList>
    </citation>
    <scope>NUCLEOTIDE SEQUENCE [LARGE SCALE GENOMIC DNA]</scope>
    <source>
        <strain evidence="3">JCM 6833</strain>
    </source>
</reference>
<evidence type="ECO:0000313" key="3">
    <source>
        <dbReference type="Proteomes" id="UP001501509"/>
    </source>
</evidence>
<dbReference type="Proteomes" id="UP001501509">
    <property type="component" value="Unassembled WGS sequence"/>
</dbReference>
<keyword evidence="3" id="KW-1185">Reference proteome</keyword>
<dbReference type="RefSeq" id="WP_344543233.1">
    <property type="nucleotide sequence ID" value="NZ_BAAATD010000005.1"/>
</dbReference>
<proteinExistence type="predicted"/>
<accession>A0ABP6C943</accession>